<evidence type="ECO:0000256" key="3">
    <source>
        <dbReference type="ARBA" id="ARBA00022833"/>
    </source>
</evidence>
<dbReference type="Proteomes" id="UP000008912">
    <property type="component" value="Unassembled WGS sequence"/>
</dbReference>
<evidence type="ECO:0000256" key="5">
    <source>
        <dbReference type="ARBA" id="ARBA00059057"/>
    </source>
</evidence>
<evidence type="ECO:0000256" key="7">
    <source>
        <dbReference type="ARBA" id="ARBA00080634"/>
    </source>
</evidence>
<evidence type="ECO:0000256" key="2">
    <source>
        <dbReference type="ARBA" id="ARBA00022771"/>
    </source>
</evidence>
<keyword evidence="3" id="KW-0862">Zinc</keyword>
<evidence type="ECO:0000256" key="9">
    <source>
        <dbReference type="PROSITE-ProRule" id="PRU00175"/>
    </source>
</evidence>
<dbReference type="InParanoid" id="A0A7N5K6U6"/>
<dbReference type="PROSITE" id="PS00518">
    <property type="entry name" value="ZF_RING_1"/>
    <property type="match status" value="1"/>
</dbReference>
<dbReference type="PANTHER" id="PTHR22663:SF21">
    <property type="entry name" value="E3 SUMO-PROTEIN LIGASE RNF212-RELATED"/>
    <property type="match status" value="1"/>
</dbReference>
<evidence type="ECO:0000256" key="11">
    <source>
        <dbReference type="SAM" id="MobiDB-lite"/>
    </source>
</evidence>
<dbReference type="GO" id="GO:0007131">
    <property type="term" value="P:reciprocal meiotic recombination"/>
    <property type="evidence" value="ECO:0007669"/>
    <property type="project" value="InterPro"/>
</dbReference>
<evidence type="ECO:0000313" key="13">
    <source>
        <dbReference type="Ensembl" id="ENSAMEP00000035791.1"/>
    </source>
</evidence>
<comment type="function">
    <text evidence="5">SUMO E3 ligase that acts as a regulator of crossing-over during meiosis: required to couple chromosome synapsis to the formation of crossover-specific recombination complexes. Localizes to recombination sites and stabilizes meiosis-specific recombination factors, such as MutS-gamma complex proteins (MSH4 and MSH5) and TEX11. May mediate sumoylation of target proteins MSH4 and/or MSH5, leading to enhance their binding to recombination sites. Acts as a limiting factor for crossover designation and/or reinforcement and plays an antagonist role with CCNB1IP1/HEI10 in the regulation of meiotic recombination.</text>
</comment>
<evidence type="ECO:0000256" key="10">
    <source>
        <dbReference type="SAM" id="Coils"/>
    </source>
</evidence>
<dbReference type="Pfam" id="PF14634">
    <property type="entry name" value="zf-RING_5"/>
    <property type="match status" value="1"/>
</dbReference>
<organism evidence="13 14">
    <name type="scientific">Ailuropoda melanoleuca</name>
    <name type="common">Giant panda</name>
    <dbReference type="NCBI Taxonomy" id="9646"/>
    <lineage>
        <taxon>Eukaryota</taxon>
        <taxon>Metazoa</taxon>
        <taxon>Chordata</taxon>
        <taxon>Craniata</taxon>
        <taxon>Vertebrata</taxon>
        <taxon>Euteleostomi</taxon>
        <taxon>Mammalia</taxon>
        <taxon>Eutheria</taxon>
        <taxon>Laurasiatheria</taxon>
        <taxon>Carnivora</taxon>
        <taxon>Caniformia</taxon>
        <taxon>Ursidae</taxon>
        <taxon>Ailuropoda</taxon>
    </lineage>
</organism>
<dbReference type="FunFam" id="3.30.40.10:FF:000839">
    <property type="entry name" value="Ring finger protein 212"/>
    <property type="match status" value="1"/>
</dbReference>
<dbReference type="GO" id="GO:0008270">
    <property type="term" value="F:zinc ion binding"/>
    <property type="evidence" value="ECO:0007669"/>
    <property type="project" value="UniProtKB-KW"/>
</dbReference>
<reference evidence="13 14" key="1">
    <citation type="journal article" date="2010" name="Nature">
        <title>The sequence and de novo assembly of the giant panda genome.</title>
        <authorList>
            <person name="Li R."/>
            <person name="Fan W."/>
            <person name="Tian G."/>
            <person name="Zhu H."/>
            <person name="He L."/>
            <person name="Cai J."/>
            <person name="Huang Q."/>
            <person name="Cai Q."/>
            <person name="Li B."/>
            <person name="Bai Y."/>
            <person name="Zhang Z."/>
            <person name="Zhang Y."/>
            <person name="Wang W."/>
            <person name="Li J."/>
            <person name="Wei F."/>
            <person name="Li H."/>
            <person name="Jian M."/>
            <person name="Li J."/>
            <person name="Zhang Z."/>
            <person name="Nielsen R."/>
            <person name="Li D."/>
            <person name="Gu W."/>
            <person name="Yang Z."/>
            <person name="Xuan Z."/>
            <person name="Ryder O.A."/>
            <person name="Leung F.C."/>
            <person name="Zhou Y."/>
            <person name="Cao J."/>
            <person name="Sun X."/>
            <person name="Fu Y."/>
            <person name="Fang X."/>
            <person name="Guo X."/>
            <person name="Wang B."/>
            <person name="Hou R."/>
            <person name="Shen F."/>
            <person name="Mu B."/>
            <person name="Ni P."/>
            <person name="Lin R."/>
            <person name="Qian W."/>
            <person name="Wang G."/>
            <person name="Yu C."/>
            <person name="Nie W."/>
            <person name="Wang J."/>
            <person name="Wu Z."/>
            <person name="Liang H."/>
            <person name="Min J."/>
            <person name="Wu Q."/>
            <person name="Cheng S."/>
            <person name="Ruan J."/>
            <person name="Wang M."/>
            <person name="Shi Z."/>
            <person name="Wen M."/>
            <person name="Liu B."/>
            <person name="Ren X."/>
            <person name="Zheng H."/>
            <person name="Dong D."/>
            <person name="Cook K."/>
            <person name="Shan G."/>
            <person name="Zhang H."/>
            <person name="Kosiol C."/>
            <person name="Xie X."/>
            <person name="Lu Z."/>
            <person name="Zheng H."/>
            <person name="Li Y."/>
            <person name="Steiner C.C."/>
            <person name="Lam T.T."/>
            <person name="Lin S."/>
            <person name="Zhang Q."/>
            <person name="Li G."/>
            <person name="Tian J."/>
            <person name="Gong T."/>
            <person name="Liu H."/>
            <person name="Zhang D."/>
            <person name="Fang L."/>
            <person name="Ye C."/>
            <person name="Zhang J."/>
            <person name="Hu W."/>
            <person name="Xu A."/>
            <person name="Ren Y."/>
            <person name="Zhang G."/>
            <person name="Bruford M.W."/>
            <person name="Li Q."/>
            <person name="Ma L."/>
            <person name="Guo Y."/>
            <person name="An N."/>
            <person name="Hu Y."/>
            <person name="Zheng Y."/>
            <person name="Shi Y."/>
            <person name="Li Z."/>
            <person name="Liu Q."/>
            <person name="Chen Y."/>
            <person name="Zhao J."/>
            <person name="Qu N."/>
            <person name="Zhao S."/>
            <person name="Tian F."/>
            <person name="Wang X."/>
            <person name="Wang H."/>
            <person name="Xu L."/>
            <person name="Liu X."/>
            <person name="Vinar T."/>
            <person name="Wang Y."/>
            <person name="Lam T.W."/>
            <person name="Yiu S.M."/>
            <person name="Liu S."/>
            <person name="Zhang H."/>
            <person name="Li D."/>
            <person name="Huang Y."/>
            <person name="Wang X."/>
            <person name="Yang G."/>
            <person name="Jiang Z."/>
            <person name="Wang J."/>
            <person name="Qin N."/>
            <person name="Li L."/>
            <person name="Li J."/>
            <person name="Bolund L."/>
            <person name="Kristiansen K."/>
            <person name="Wong G.K."/>
            <person name="Olson M."/>
            <person name="Zhang X."/>
            <person name="Li S."/>
            <person name="Yang H."/>
            <person name="Wang J."/>
            <person name="Wang J."/>
        </authorList>
    </citation>
    <scope>NUCLEOTIDE SEQUENCE [LARGE SCALE GENOMIC DNA]</scope>
</reference>
<keyword evidence="2 9" id="KW-0863">Zinc-finger</keyword>
<accession>A0A7N5K6U6</accession>
<feature type="region of interest" description="Disordered" evidence="11">
    <location>
        <begin position="174"/>
        <end position="215"/>
    </location>
</feature>
<evidence type="ECO:0000256" key="6">
    <source>
        <dbReference type="ARBA" id="ARBA00074434"/>
    </source>
</evidence>
<feature type="domain" description="RING-type" evidence="12">
    <location>
        <begin position="46"/>
        <end position="85"/>
    </location>
</feature>
<reference evidence="13" key="2">
    <citation type="submission" date="2025-08" db="UniProtKB">
        <authorList>
            <consortium name="Ensembl"/>
        </authorList>
    </citation>
    <scope>IDENTIFICATION</scope>
</reference>
<dbReference type="PANTHER" id="PTHR22663">
    <property type="entry name" value="RING FINGER PROTEIN NARYA-RELATED"/>
    <property type="match status" value="1"/>
</dbReference>
<dbReference type="GO" id="GO:0016925">
    <property type="term" value="P:protein sumoylation"/>
    <property type="evidence" value="ECO:0007669"/>
    <property type="project" value="TreeGrafter"/>
</dbReference>
<name>A0A7N5K6U6_AILME</name>
<dbReference type="GO" id="GO:0000795">
    <property type="term" value="C:synaptonemal complex"/>
    <property type="evidence" value="ECO:0007669"/>
    <property type="project" value="InterPro"/>
</dbReference>
<keyword evidence="1" id="KW-0479">Metal-binding</keyword>
<dbReference type="PROSITE" id="PS50089">
    <property type="entry name" value="ZF_RING_2"/>
    <property type="match status" value="1"/>
</dbReference>
<gene>
    <name evidence="13" type="primary">RNF212</name>
</gene>
<dbReference type="CDD" id="cd16746">
    <property type="entry name" value="RING-HC_RNF212"/>
    <property type="match status" value="1"/>
</dbReference>
<dbReference type="InterPro" id="IPR017907">
    <property type="entry name" value="Znf_RING_CS"/>
</dbReference>
<dbReference type="Ensembl" id="ENSAMET00000029856.1">
    <property type="protein sequence ID" value="ENSAMEP00000035791.1"/>
    <property type="gene ID" value="ENSAMEG00000029356.1"/>
</dbReference>
<dbReference type="InterPro" id="IPR001841">
    <property type="entry name" value="Znf_RING"/>
</dbReference>
<evidence type="ECO:0000256" key="4">
    <source>
        <dbReference type="ARBA" id="ARBA00023254"/>
    </source>
</evidence>
<dbReference type="GeneTree" id="ENSGT00740000115581"/>
<dbReference type="AlphaFoldDB" id="A0A7N5K6U6"/>
<evidence type="ECO:0000256" key="1">
    <source>
        <dbReference type="ARBA" id="ARBA00022723"/>
    </source>
</evidence>
<reference evidence="13" key="3">
    <citation type="submission" date="2025-09" db="UniProtKB">
        <authorList>
            <consortium name="Ensembl"/>
        </authorList>
    </citation>
    <scope>IDENTIFICATION</scope>
</reference>
<keyword evidence="10" id="KW-0175">Coiled coil</keyword>
<keyword evidence="14" id="KW-1185">Reference proteome</keyword>
<feature type="region of interest" description="Disordered" evidence="11">
    <location>
        <begin position="271"/>
        <end position="298"/>
    </location>
</feature>
<keyword evidence="4" id="KW-0469">Meiosis</keyword>
<protein>
    <recommendedName>
        <fullName evidence="6">Probable E3 SUMO-protein ligase RNF212</fullName>
    </recommendedName>
    <alternativeName>
        <fullName evidence="8">Probable E3 SUMO-protein transferase RNF212</fullName>
    </alternativeName>
    <alternativeName>
        <fullName evidence="7">RING finger protein 212</fullName>
    </alternativeName>
</protein>
<evidence type="ECO:0000313" key="14">
    <source>
        <dbReference type="Proteomes" id="UP000008912"/>
    </source>
</evidence>
<dbReference type="InterPro" id="IPR042123">
    <property type="entry name" value="Zip3/RNF212-like"/>
</dbReference>
<sequence length="319" mass="34274">MTSSCLRRCRSPGRPHPDCACAARGPGLGCGGSTDPGSGMAGWVFCNRCFQPPHRTSCFRLTNCGHVYCDVCLGKGGKDVCLICKVPCRTVLLSKHTDADIQALFMGIDGLCKKYSRETCQISEFQEKHRKRLLAFYREKIAKLEESLQKSALRMEQLQSVRLSQQTAFSAVKTPVSTPSAKPGGHLLLPPDSSGSDRVESMQVDHTPSPMRKPEVAVGPARLSLISPPQHGRMGSISHRGPQLLGLTPHPSSMSQALRIPLLPVPCKVLSQPAAPPNPGRAGRGGSPSLRGSQTLAPRPPISISALLQRQHLGKCAPL</sequence>
<evidence type="ECO:0000259" key="12">
    <source>
        <dbReference type="PROSITE" id="PS50089"/>
    </source>
</evidence>
<proteinExistence type="predicted"/>
<dbReference type="GO" id="GO:0007129">
    <property type="term" value="P:homologous chromosome pairing at meiosis"/>
    <property type="evidence" value="ECO:0007669"/>
    <property type="project" value="TreeGrafter"/>
</dbReference>
<evidence type="ECO:0000256" key="8">
    <source>
        <dbReference type="ARBA" id="ARBA00083473"/>
    </source>
</evidence>
<dbReference type="GO" id="GO:0019789">
    <property type="term" value="F:SUMO transferase activity"/>
    <property type="evidence" value="ECO:0007669"/>
    <property type="project" value="InterPro"/>
</dbReference>
<feature type="coiled-coil region" evidence="10">
    <location>
        <begin position="134"/>
        <end position="161"/>
    </location>
</feature>